<proteinExistence type="predicted"/>
<reference evidence="2" key="1">
    <citation type="journal article" date="2019" name="Int. J. Syst. Evol. Microbiol.">
        <title>The Global Catalogue of Microorganisms (GCM) 10K type strain sequencing project: providing services to taxonomists for standard genome sequencing and annotation.</title>
        <authorList>
            <consortium name="The Broad Institute Genomics Platform"/>
            <consortium name="The Broad Institute Genome Sequencing Center for Infectious Disease"/>
            <person name="Wu L."/>
            <person name="Ma J."/>
        </authorList>
    </citation>
    <scope>NUCLEOTIDE SEQUENCE [LARGE SCALE GENOMIC DNA]</scope>
    <source>
        <strain evidence="2">CCUG 56608</strain>
    </source>
</reference>
<dbReference type="RefSeq" id="WP_379594019.1">
    <property type="nucleotide sequence ID" value="NZ_JBHTKK010000029.1"/>
</dbReference>
<evidence type="ECO:0008006" key="3">
    <source>
        <dbReference type="Google" id="ProtNLM"/>
    </source>
</evidence>
<evidence type="ECO:0000313" key="2">
    <source>
        <dbReference type="Proteomes" id="UP001597041"/>
    </source>
</evidence>
<comment type="caution">
    <text evidence="1">The sequence shown here is derived from an EMBL/GenBank/DDBJ whole genome shotgun (WGS) entry which is preliminary data.</text>
</comment>
<organism evidence="1 2">
    <name type="scientific">Oceanobacillus locisalsi</name>
    <dbReference type="NCBI Taxonomy" id="546107"/>
    <lineage>
        <taxon>Bacteria</taxon>
        <taxon>Bacillati</taxon>
        <taxon>Bacillota</taxon>
        <taxon>Bacilli</taxon>
        <taxon>Bacillales</taxon>
        <taxon>Bacillaceae</taxon>
        <taxon>Oceanobacillus</taxon>
    </lineage>
</organism>
<name>A0ABW3NKR1_9BACI</name>
<dbReference type="EMBL" id="JBHTKK010000029">
    <property type="protein sequence ID" value="MFD1067863.1"/>
    <property type="molecule type" value="Genomic_DNA"/>
</dbReference>
<evidence type="ECO:0000313" key="1">
    <source>
        <dbReference type="EMBL" id="MFD1067863.1"/>
    </source>
</evidence>
<keyword evidence="2" id="KW-1185">Reference proteome</keyword>
<sequence>MTLTTRHHILVCLEEQNYSRKVLLKGALLARKYGYTFEVLFFCSVESKYTMFHLLNLAESKKLSSRLGAKKFTMKRVKNEWKTAKEIVTAAKNSDAKEIIMSGSQPNNRLHQPFWKRAFYCDKYNYILKSIPDIILVVMHHSEYNPFEKGAYQNGRQGYLVNKNTNKTTYFLYDTPFREKDISGLFFQEKGTDAGNGVFAFIRKGRVKYVNIRDGKTNFSIEDETQSSHAAPQRIGF</sequence>
<gene>
    <name evidence="1" type="ORF">ACFQ19_17785</name>
</gene>
<accession>A0ABW3NKR1</accession>
<dbReference type="Proteomes" id="UP001597041">
    <property type="component" value="Unassembled WGS sequence"/>
</dbReference>
<protein>
    <recommendedName>
        <fullName evidence="3">UspA domain-containing protein</fullName>
    </recommendedName>
</protein>